<evidence type="ECO:0000313" key="2">
    <source>
        <dbReference type="EMBL" id="QHB38487.1"/>
    </source>
</evidence>
<reference evidence="2 3" key="1">
    <citation type="journal article" date="2020" name="Viruses">
        <title>Diversity and Host Interactions Among Virulent and Temperate Baltic Sea Flavobacterium Phages.</title>
        <authorList>
            <person name="Nilsson E."/>
            <person name="Bayfield O.W."/>
            <person name="Lundin D."/>
            <person name="Antson A.A."/>
            <person name="Holmfeldt K."/>
        </authorList>
    </citation>
    <scope>NUCLEOTIDE SEQUENCE [LARGE SCALE GENOMIC DNA]</scope>
</reference>
<feature type="region of interest" description="Disordered" evidence="1">
    <location>
        <begin position="43"/>
        <end position="66"/>
    </location>
</feature>
<accession>A0A6B9L8U5</accession>
<dbReference type="Proteomes" id="UP000464726">
    <property type="component" value="Segment"/>
</dbReference>
<proteinExistence type="predicted"/>
<protein>
    <submittedName>
        <fullName evidence="2">Uncharacterized protein</fullName>
    </submittedName>
</protein>
<feature type="compositionally biased region" description="Basic and acidic residues" evidence="1">
    <location>
        <begin position="43"/>
        <end position="57"/>
    </location>
</feature>
<keyword evidence="3" id="KW-1185">Reference proteome</keyword>
<dbReference type="EMBL" id="MN812203">
    <property type="protein sequence ID" value="QHB38487.1"/>
    <property type="molecule type" value="Genomic_DNA"/>
</dbReference>
<organism evidence="2 3">
    <name type="scientific">Flavobacterium phage vB_FspM_lotta8-1</name>
    <dbReference type="NCBI Taxonomy" id="2686242"/>
    <lineage>
        <taxon>Viruses</taxon>
        <taxon>Duplodnaviria</taxon>
        <taxon>Heunggongvirae</taxon>
        <taxon>Uroviricota</taxon>
        <taxon>Caudoviricetes</taxon>
        <taxon>Winoviridae</taxon>
        <taxon>Pippivirus</taxon>
        <taxon>Pippivirus lotta</taxon>
    </lineage>
</organism>
<evidence type="ECO:0000313" key="3">
    <source>
        <dbReference type="Proteomes" id="UP000464726"/>
    </source>
</evidence>
<name>A0A6B9L8U5_9CAUD</name>
<evidence type="ECO:0000256" key="1">
    <source>
        <dbReference type="SAM" id="MobiDB-lite"/>
    </source>
</evidence>
<sequence>MNTLRKNKRNMEAKKLICFNCKHFNEIQGGCAAFPEGIPDKITEGNNQHEKPLKGQENDIIFEPAD</sequence>
<gene>
    <name evidence="2" type="ORF">lotta81_gp029</name>
</gene>